<organism evidence="2">
    <name type="scientific">marine sediment metagenome</name>
    <dbReference type="NCBI Taxonomy" id="412755"/>
    <lineage>
        <taxon>unclassified sequences</taxon>
        <taxon>metagenomes</taxon>
        <taxon>ecological metagenomes</taxon>
    </lineage>
</organism>
<dbReference type="GO" id="GO:0016625">
    <property type="term" value="F:oxidoreductase activity, acting on the aldehyde or oxo group of donors, iron-sulfur protein as acceptor"/>
    <property type="evidence" value="ECO:0007669"/>
    <property type="project" value="InterPro"/>
</dbReference>
<dbReference type="InterPro" id="IPR013984">
    <property type="entry name" value="Ald_Fedxn_OxRdtase_dom2"/>
</dbReference>
<dbReference type="InterPro" id="IPR001203">
    <property type="entry name" value="OxRdtase_Ald_Fedxn_C"/>
</dbReference>
<dbReference type="Gene3D" id="1.10.599.10">
    <property type="entry name" value="Aldehyde Ferredoxin Oxidoreductase Protein, subunit A, domain 3"/>
    <property type="match status" value="1"/>
</dbReference>
<protein>
    <recommendedName>
        <fullName evidence="1">Aldehyde ferredoxin oxidoreductase C-terminal domain-containing protein</fullName>
    </recommendedName>
</protein>
<dbReference type="InterPro" id="IPR013985">
    <property type="entry name" value="Ald_Fedxn_OxRdtase_dom3"/>
</dbReference>
<name>X0W4G3_9ZZZZ</name>
<dbReference type="Gene3D" id="1.10.569.10">
    <property type="entry name" value="Aldehyde Ferredoxin Oxidoreductase Protein, subunit A, domain 2"/>
    <property type="match status" value="1"/>
</dbReference>
<dbReference type="EMBL" id="BARS01038721">
    <property type="protein sequence ID" value="GAG25759.1"/>
    <property type="molecule type" value="Genomic_DNA"/>
</dbReference>
<comment type="caution">
    <text evidence="2">The sequence shown here is derived from an EMBL/GenBank/DDBJ whole genome shotgun (WGS) entry which is preliminary data.</text>
</comment>
<evidence type="ECO:0000259" key="1">
    <source>
        <dbReference type="Pfam" id="PF01314"/>
    </source>
</evidence>
<dbReference type="InterPro" id="IPR036021">
    <property type="entry name" value="Tungsten_al_ferr_oxy-like_C"/>
</dbReference>
<gene>
    <name evidence="2" type="ORF">S01H1_59215</name>
</gene>
<dbReference type="AlphaFoldDB" id="X0W4G3"/>
<feature type="non-terminal residue" evidence="2">
    <location>
        <position position="184"/>
    </location>
</feature>
<reference evidence="2" key="1">
    <citation type="journal article" date="2014" name="Front. Microbiol.">
        <title>High frequency of phylogenetically diverse reductive dehalogenase-homologous genes in deep subseafloor sedimentary metagenomes.</title>
        <authorList>
            <person name="Kawai M."/>
            <person name="Futagami T."/>
            <person name="Toyoda A."/>
            <person name="Takaki Y."/>
            <person name="Nishi S."/>
            <person name="Hori S."/>
            <person name="Arai W."/>
            <person name="Tsubouchi T."/>
            <person name="Morono Y."/>
            <person name="Uchiyama I."/>
            <person name="Ito T."/>
            <person name="Fujiyama A."/>
            <person name="Inagaki F."/>
            <person name="Takami H."/>
        </authorList>
    </citation>
    <scope>NUCLEOTIDE SEQUENCE</scope>
    <source>
        <strain evidence="2">Expedition CK06-06</strain>
    </source>
</reference>
<dbReference type="GO" id="GO:0009055">
    <property type="term" value="F:electron transfer activity"/>
    <property type="evidence" value="ECO:0007669"/>
    <property type="project" value="InterPro"/>
</dbReference>
<dbReference type="GO" id="GO:0051536">
    <property type="term" value="F:iron-sulfur cluster binding"/>
    <property type="evidence" value="ECO:0007669"/>
    <property type="project" value="InterPro"/>
</dbReference>
<proteinExistence type="predicted"/>
<dbReference type="Pfam" id="PF01314">
    <property type="entry name" value="AFOR_C"/>
    <property type="match status" value="1"/>
</dbReference>
<dbReference type="SUPFAM" id="SSF48310">
    <property type="entry name" value="Aldehyde ferredoxin oxidoreductase, C-terminal domains"/>
    <property type="match status" value="1"/>
</dbReference>
<accession>X0W4G3</accession>
<evidence type="ECO:0000313" key="2">
    <source>
        <dbReference type="EMBL" id="GAG25759.1"/>
    </source>
</evidence>
<feature type="domain" description="Aldehyde ferredoxin oxidoreductase C-terminal" evidence="1">
    <location>
        <begin position="2"/>
        <end position="183"/>
    </location>
</feature>
<sequence length="184" mass="20523">MGSIEFLETVIKKICFKEGFGAVLAEGALRASKICGKESQEITNKFLRQTGGAGECPKFLIPLSLVCATEPRPFLAEWHEFYEPLIKWVKWYVSKGEESYVSTEVLRKMAVKFWGGEKAVDFSTYEGKALAVVKIQNRQMAKESLILCDFACWPVFDDASTKDHVGDPTLASQLLSAVTGREID</sequence>